<dbReference type="Pfam" id="PF02879">
    <property type="entry name" value="PGM_PMM_II"/>
    <property type="match status" value="1"/>
</dbReference>
<dbReference type="EMBL" id="PZHX01000011">
    <property type="protein sequence ID" value="PTK30648.1"/>
    <property type="molecule type" value="Genomic_DNA"/>
</dbReference>
<keyword evidence="6 12" id="KW-0479">Metal-binding</keyword>
<dbReference type="InterPro" id="IPR005846">
    <property type="entry name" value="A-D-PHexomutase_a/b/a-III"/>
</dbReference>
<comment type="similarity">
    <text evidence="4 12">Belongs to the phosphohexose mutase family.</text>
</comment>
<comment type="caution">
    <text evidence="16">The sequence shown here is derived from an EMBL/GenBank/DDBJ whole genome shotgun (WGS) entry which is preliminary data.</text>
</comment>
<dbReference type="InterPro" id="IPR016055">
    <property type="entry name" value="A-D-PHexomutase_a/b/a-I/II/III"/>
</dbReference>
<evidence type="ECO:0000256" key="7">
    <source>
        <dbReference type="ARBA" id="ARBA00022842"/>
    </source>
</evidence>
<dbReference type="Gene3D" id="3.30.310.50">
    <property type="entry name" value="Alpha-D-phosphohexomutase, C-terminal domain"/>
    <property type="match status" value="1"/>
</dbReference>
<dbReference type="PROSITE" id="PS00710">
    <property type="entry name" value="PGM_PMM"/>
    <property type="match status" value="1"/>
</dbReference>
<dbReference type="Pfam" id="PF02880">
    <property type="entry name" value="PGM_PMM_III"/>
    <property type="match status" value="1"/>
</dbReference>
<evidence type="ECO:0000256" key="10">
    <source>
        <dbReference type="ARBA" id="ARBA00041398"/>
    </source>
</evidence>
<evidence type="ECO:0000256" key="1">
    <source>
        <dbReference type="ARBA" id="ARBA00001946"/>
    </source>
</evidence>
<dbReference type="GO" id="GO:0000287">
    <property type="term" value="F:magnesium ion binding"/>
    <property type="evidence" value="ECO:0007669"/>
    <property type="project" value="InterPro"/>
</dbReference>
<protein>
    <recommendedName>
        <fullName evidence="9">Phosphoglucomutase</fullName>
    </recommendedName>
    <alternativeName>
        <fullName evidence="11">Alpha-phosphoglucomutase</fullName>
    </alternativeName>
    <alternativeName>
        <fullName evidence="10">Glucose phosphomutase</fullName>
    </alternativeName>
</protein>
<evidence type="ECO:0000256" key="5">
    <source>
        <dbReference type="ARBA" id="ARBA00022553"/>
    </source>
</evidence>
<evidence type="ECO:0000256" key="2">
    <source>
        <dbReference type="ARBA" id="ARBA00005164"/>
    </source>
</evidence>
<name>A0A974QN82_STAHO</name>
<dbReference type="PANTHER" id="PTHR45745">
    <property type="entry name" value="PHOSPHOMANNOMUTASE 45A"/>
    <property type="match status" value="1"/>
</dbReference>
<comment type="pathway">
    <text evidence="3">Lipid metabolism.</text>
</comment>
<dbReference type="InterPro" id="IPR005841">
    <property type="entry name" value="Alpha-D-phosphohexomutase_SF"/>
</dbReference>
<dbReference type="SUPFAM" id="SSF55957">
    <property type="entry name" value="Phosphoglucomutase, C-terminal domain"/>
    <property type="match status" value="1"/>
</dbReference>
<comment type="cofactor">
    <cofactor evidence="1">
        <name>Mg(2+)</name>
        <dbReference type="ChEBI" id="CHEBI:18420"/>
    </cofactor>
</comment>
<organism evidence="16 17">
    <name type="scientific">Staphylococcus hominis</name>
    <dbReference type="NCBI Taxonomy" id="1290"/>
    <lineage>
        <taxon>Bacteria</taxon>
        <taxon>Bacillati</taxon>
        <taxon>Bacillota</taxon>
        <taxon>Bacilli</taxon>
        <taxon>Bacillales</taxon>
        <taxon>Staphylococcaceae</taxon>
        <taxon>Staphylococcus</taxon>
    </lineage>
</organism>
<evidence type="ECO:0000256" key="11">
    <source>
        <dbReference type="ARBA" id="ARBA00041467"/>
    </source>
</evidence>
<dbReference type="InterPro" id="IPR036900">
    <property type="entry name" value="A-D-PHexomutase_C_sf"/>
</dbReference>
<dbReference type="Pfam" id="PF02878">
    <property type="entry name" value="PGM_PMM_I"/>
    <property type="match status" value="1"/>
</dbReference>
<accession>A0A974QN82</accession>
<keyword evidence="5" id="KW-0597">Phosphoprotein</keyword>
<evidence type="ECO:0000313" key="17">
    <source>
        <dbReference type="Proteomes" id="UP000241540"/>
    </source>
</evidence>
<dbReference type="GO" id="GO:0006166">
    <property type="term" value="P:purine ribonucleoside salvage"/>
    <property type="evidence" value="ECO:0007669"/>
    <property type="project" value="TreeGrafter"/>
</dbReference>
<keyword evidence="8" id="KW-0413">Isomerase</keyword>
<dbReference type="CDD" id="cd05799">
    <property type="entry name" value="PGM2"/>
    <property type="match status" value="1"/>
</dbReference>
<feature type="domain" description="Alpha-D-phosphohexomutase alpha/beta/alpha" evidence="14">
    <location>
        <begin position="199"/>
        <end position="303"/>
    </location>
</feature>
<evidence type="ECO:0000259" key="14">
    <source>
        <dbReference type="Pfam" id="PF02879"/>
    </source>
</evidence>
<gene>
    <name evidence="16" type="ORF">BUZ51_06535</name>
</gene>
<evidence type="ECO:0000256" key="3">
    <source>
        <dbReference type="ARBA" id="ARBA00005189"/>
    </source>
</evidence>
<comment type="pathway">
    <text evidence="2">Glycolipid metabolism; diglucosyl-diacylglycerol biosynthesis.</text>
</comment>
<feature type="domain" description="Alpha-D-phosphohexomutase alpha/beta/alpha" evidence="15">
    <location>
        <begin position="309"/>
        <end position="429"/>
    </location>
</feature>
<dbReference type="AlphaFoldDB" id="A0A974QN82"/>
<evidence type="ECO:0000256" key="4">
    <source>
        <dbReference type="ARBA" id="ARBA00010231"/>
    </source>
</evidence>
<evidence type="ECO:0000256" key="12">
    <source>
        <dbReference type="RuleBase" id="RU004326"/>
    </source>
</evidence>
<reference evidence="16 17" key="1">
    <citation type="journal article" date="2016" name="Front. Microbiol.">
        <title>Comprehensive Phylogenetic Analysis of Bovine Non-aureus Staphylococci Species Based on Whole-Genome Sequencing.</title>
        <authorList>
            <person name="Naushad S."/>
            <person name="Barkema H.W."/>
            <person name="Luby C."/>
            <person name="Condas L.A."/>
            <person name="Nobrega D.B."/>
            <person name="Carson D.A."/>
            <person name="De Buck J."/>
        </authorList>
    </citation>
    <scope>NUCLEOTIDE SEQUENCE [LARGE SCALE GENOMIC DNA]</scope>
    <source>
        <strain evidence="16 17">SNUC 5336</strain>
    </source>
</reference>
<feature type="domain" description="Alpha-D-phosphohexomutase alpha/beta/alpha" evidence="13">
    <location>
        <begin position="35"/>
        <end position="169"/>
    </location>
</feature>
<dbReference type="SUPFAM" id="SSF53738">
    <property type="entry name" value="Phosphoglucomutase, first 3 domains"/>
    <property type="match status" value="3"/>
</dbReference>
<dbReference type="PANTHER" id="PTHR45745:SF1">
    <property type="entry name" value="PHOSPHOGLUCOMUTASE 2B-RELATED"/>
    <property type="match status" value="1"/>
</dbReference>
<dbReference type="Gene3D" id="3.40.120.10">
    <property type="entry name" value="Alpha-D-Glucose-1,6-Bisphosphate, subunit A, domain 3"/>
    <property type="match status" value="3"/>
</dbReference>
<dbReference type="InterPro" id="IPR005844">
    <property type="entry name" value="A-D-PHexomutase_a/b/a-I"/>
</dbReference>
<keyword evidence="7 12" id="KW-0460">Magnesium</keyword>
<dbReference type="InterPro" id="IPR005845">
    <property type="entry name" value="A-D-PHexomutase_a/b/a-II"/>
</dbReference>
<dbReference type="RefSeq" id="WP_107640224.1">
    <property type="nucleotide sequence ID" value="NZ_PZHX01000011.1"/>
</dbReference>
<evidence type="ECO:0000256" key="8">
    <source>
        <dbReference type="ARBA" id="ARBA00023235"/>
    </source>
</evidence>
<evidence type="ECO:0000256" key="9">
    <source>
        <dbReference type="ARBA" id="ARBA00039995"/>
    </source>
</evidence>
<dbReference type="GO" id="GO:0005975">
    <property type="term" value="P:carbohydrate metabolic process"/>
    <property type="evidence" value="ECO:0007669"/>
    <property type="project" value="InterPro"/>
</dbReference>
<dbReference type="GO" id="GO:0008973">
    <property type="term" value="F:phosphopentomutase activity"/>
    <property type="evidence" value="ECO:0007669"/>
    <property type="project" value="TreeGrafter"/>
</dbReference>
<evidence type="ECO:0000259" key="13">
    <source>
        <dbReference type="Pfam" id="PF02878"/>
    </source>
</evidence>
<evidence type="ECO:0000256" key="6">
    <source>
        <dbReference type="ARBA" id="ARBA00022723"/>
    </source>
</evidence>
<sequence>MKDNWIKHKADSLVGSFYDQQSSQFQQEGFETTLSFGTAGIRGQFGLGPGRLNRYTIQRLALGIAYYLQDNMAQPSIVIHYDIRHLSAEFADIIAHILASHHIKVYVSDTYQTTPQLSYAVRYLQTSAGIMITASHNPKDYNGIKVYGADGAQIDDVASLEVAKYIEQLDDPLHLDIELNETLIKENILPLPKDINQYYFAEINQLIGDIPPSNLNVVYTSLHGTGTPIIPKVLSHLHFNNIELVDAQCKIDPDFSSVKSANPEEHEAFDLAIKQAQYSKADLIIATDPDVDRMGFVERDHDGHIHYFNGSEIGALMIKYLVDYRTLPKQPVMIQSIVSGELGKRFAKQHGVTVKEVLIGFKFIAKAIRELREDETFIFAYEESYGYLAGEFVRDKDAIQVVPLVIKYASILKNEGKTLHDALTDIYEEVGYYRDQPTSKIFEGQKGQQEIATLMEYLRQHIPDTLGGLKVIAVEDYQSQKRINRRDDKVEAISLPKSNVIRLIFEEGFVALRPSGTEPKLKFYLSLNVDDFEQVSKAIYHYIFNNSEPNA</sequence>
<dbReference type="PRINTS" id="PR00509">
    <property type="entry name" value="PGMPMM"/>
</dbReference>
<dbReference type="InterPro" id="IPR016066">
    <property type="entry name" value="A-D-PHexomutase_CS"/>
</dbReference>
<evidence type="ECO:0000259" key="15">
    <source>
        <dbReference type="Pfam" id="PF02880"/>
    </source>
</evidence>
<proteinExistence type="inferred from homology"/>
<dbReference type="Proteomes" id="UP000241540">
    <property type="component" value="Unassembled WGS sequence"/>
</dbReference>
<evidence type="ECO:0000313" key="16">
    <source>
        <dbReference type="EMBL" id="PTK30648.1"/>
    </source>
</evidence>